<keyword evidence="8" id="KW-1185">Reference proteome</keyword>
<evidence type="ECO:0000256" key="2">
    <source>
        <dbReference type="ARBA" id="ARBA00023012"/>
    </source>
</evidence>
<keyword evidence="2" id="KW-0902">Two-component regulatory system</keyword>
<dbReference type="InterPro" id="IPR036641">
    <property type="entry name" value="HPT_dom_sf"/>
</dbReference>
<name>A0ABU5V804_9GAMM</name>
<dbReference type="InterPro" id="IPR011006">
    <property type="entry name" value="CheY-like_superfamily"/>
</dbReference>
<proteinExistence type="predicted"/>
<accession>A0ABU5V804</accession>
<evidence type="ECO:0000313" key="8">
    <source>
        <dbReference type="Proteomes" id="UP001301653"/>
    </source>
</evidence>
<dbReference type="RefSeq" id="WP_132865183.1">
    <property type="nucleotide sequence ID" value="NZ_JAYFUH010000249.1"/>
</dbReference>
<dbReference type="PANTHER" id="PTHR44591">
    <property type="entry name" value="STRESS RESPONSE REGULATOR PROTEIN 1"/>
    <property type="match status" value="1"/>
</dbReference>
<evidence type="ECO:0000259" key="5">
    <source>
        <dbReference type="PROSITE" id="PS50110"/>
    </source>
</evidence>
<dbReference type="PANTHER" id="PTHR44591:SF21">
    <property type="entry name" value="TWO-COMPONENT RESPONSE REGULATOR"/>
    <property type="match status" value="1"/>
</dbReference>
<evidence type="ECO:0000313" key="7">
    <source>
        <dbReference type="EMBL" id="MEA5668864.1"/>
    </source>
</evidence>
<dbReference type="EMBL" id="JAYFUH010000249">
    <property type="protein sequence ID" value="MEA5668864.1"/>
    <property type="molecule type" value="Genomic_DNA"/>
</dbReference>
<dbReference type="SUPFAM" id="SSF47226">
    <property type="entry name" value="Histidine-containing phosphotransfer domain, HPT domain"/>
    <property type="match status" value="1"/>
</dbReference>
<feature type="modified residue" description="4-aspartylphosphate" evidence="4">
    <location>
        <position position="60"/>
    </location>
</feature>
<dbReference type="CDD" id="cd00156">
    <property type="entry name" value="REC"/>
    <property type="match status" value="1"/>
</dbReference>
<feature type="domain" description="Response regulatory" evidence="5">
    <location>
        <begin position="11"/>
        <end position="125"/>
    </location>
</feature>
<dbReference type="Gene3D" id="3.40.50.2300">
    <property type="match status" value="1"/>
</dbReference>
<organism evidence="7 8">
    <name type="scientific">Stenotrophomonas capsici</name>
    <dbReference type="NCBI Taxonomy" id="3110230"/>
    <lineage>
        <taxon>Bacteria</taxon>
        <taxon>Pseudomonadati</taxon>
        <taxon>Pseudomonadota</taxon>
        <taxon>Gammaproteobacteria</taxon>
        <taxon>Lysobacterales</taxon>
        <taxon>Lysobacteraceae</taxon>
        <taxon>Stenotrophomonas</taxon>
    </lineage>
</organism>
<evidence type="ECO:0000256" key="3">
    <source>
        <dbReference type="PROSITE-ProRule" id="PRU00110"/>
    </source>
</evidence>
<evidence type="ECO:0000259" key="6">
    <source>
        <dbReference type="PROSITE" id="PS50894"/>
    </source>
</evidence>
<dbReference type="Gene3D" id="1.20.120.160">
    <property type="entry name" value="HPT domain"/>
    <property type="match status" value="1"/>
</dbReference>
<evidence type="ECO:0000256" key="1">
    <source>
        <dbReference type="ARBA" id="ARBA00022553"/>
    </source>
</evidence>
<gene>
    <name evidence="7" type="ORF">VA603_15050</name>
</gene>
<dbReference type="SUPFAM" id="SSF52172">
    <property type="entry name" value="CheY-like"/>
    <property type="match status" value="1"/>
</dbReference>
<dbReference type="Pfam" id="PF01627">
    <property type="entry name" value="Hpt"/>
    <property type="match status" value="1"/>
</dbReference>
<comment type="caution">
    <text evidence="7">The sequence shown here is derived from an EMBL/GenBank/DDBJ whole genome shotgun (WGS) entry which is preliminary data.</text>
</comment>
<feature type="domain" description="HPt" evidence="6">
    <location>
        <begin position="156"/>
        <end position="238"/>
    </location>
</feature>
<dbReference type="InterPro" id="IPR050595">
    <property type="entry name" value="Bact_response_regulator"/>
</dbReference>
<reference evidence="7 8" key="1">
    <citation type="submission" date="2023-12" db="EMBL/GenBank/DDBJ databases">
        <title>Stenotrophomonas guangdongensis sp. nov., isolated from wilted pepper plants (Capsicum annuum).</title>
        <authorList>
            <person name="Qiu M."/>
            <person name="Li Y."/>
            <person name="Liu Q."/>
            <person name="Zhang X."/>
            <person name="Huang Y."/>
            <person name="Guo R."/>
            <person name="Hu M."/>
            <person name="Zhou J."/>
            <person name="Zhou X."/>
        </authorList>
    </citation>
    <scope>NUCLEOTIDE SEQUENCE [LARGE SCALE GENOMIC DNA]</scope>
    <source>
        <strain evidence="7 8">MH1</strain>
    </source>
</reference>
<keyword evidence="1 4" id="KW-0597">Phosphoprotein</keyword>
<dbReference type="PROSITE" id="PS50894">
    <property type="entry name" value="HPT"/>
    <property type="match status" value="1"/>
</dbReference>
<dbReference type="InterPro" id="IPR001789">
    <property type="entry name" value="Sig_transdc_resp-reg_receiver"/>
</dbReference>
<evidence type="ECO:0000256" key="4">
    <source>
        <dbReference type="PROSITE-ProRule" id="PRU00169"/>
    </source>
</evidence>
<protein>
    <submittedName>
        <fullName evidence="7">Response regulator</fullName>
    </submittedName>
</protein>
<dbReference type="InterPro" id="IPR008207">
    <property type="entry name" value="Sig_transdc_His_kin_Hpt_dom"/>
</dbReference>
<dbReference type="Proteomes" id="UP001301653">
    <property type="component" value="Unassembled WGS sequence"/>
</dbReference>
<sequence>MNTQRQGTIPHLLLVEDDMTSQGFFQFALESLPATVDIADSFASALRRAESAHYDLLLIDVNLPDGDGPSLLQHLRARDPQVTALAHTADASSEMQQNLQRAGFSETLIKPMSRETLLKAIRRTLAKSAANSNEVDDNQEVPDWDETVALSALNGQQAHLRALRELFLSELPNARDAVRRALEHQDEDEARSQLHRLKASCGFVGALRLARAVRQLHAHPGSAPARQQFELAVGTLLR</sequence>
<dbReference type="SMART" id="SM00448">
    <property type="entry name" value="REC"/>
    <property type="match status" value="1"/>
</dbReference>
<dbReference type="PROSITE" id="PS50110">
    <property type="entry name" value="RESPONSE_REGULATORY"/>
    <property type="match status" value="1"/>
</dbReference>
<feature type="modified residue" description="Phosphohistidine" evidence="3">
    <location>
        <position position="195"/>
    </location>
</feature>
<dbReference type="Pfam" id="PF00072">
    <property type="entry name" value="Response_reg"/>
    <property type="match status" value="1"/>
</dbReference>